<comment type="cofactor">
    <cofactor evidence="1">
        <name>FAD</name>
        <dbReference type="ChEBI" id="CHEBI:57692"/>
    </cofactor>
</comment>
<dbReference type="GO" id="GO:0019646">
    <property type="term" value="P:aerobic electron transport chain"/>
    <property type="evidence" value="ECO:0007669"/>
    <property type="project" value="TreeGrafter"/>
</dbReference>
<sequence length="423" mass="46979">MTYPINPSLKRILILGGGFGGIETYRQLHKRLHSMAGSDIRIELINRTNYLTFTPMLHEVATGSVAREHVVQPIREIMACCGNDFHQAEILKVDPKTKEVHTTEGIHTYDILVVALGVRQAYFDIPGAREFTLPLKQLEDAVKIRNQILRAYEHASESHARQEADNAARYLHFVIVGGGASGVELTGQMADLMRNELKKLYGDVPHAVAKITLVHAGSRILELFSRRCAHKALARLQHMGVQVILNDPVASVSADTVVLMSGREVATKNVFWTAGTESGLDKLFPQAILNDKGLLVINDAQQVIGSSNVFALGDCAQDEKDMSRVPATAQAAVQAAAAVADNVVAQLSGLSLRPHRFKNKGDIVPIGDWYAIYEKDNLCFSGRVAWWLRRTVFLMNMHSWSRRLRVVSDWTIQIFQPRDTAEI</sequence>
<proteinExistence type="inferred from homology"/>
<dbReference type="GO" id="GO:0003955">
    <property type="term" value="F:NAD(P)H dehydrogenase (quinone) activity"/>
    <property type="evidence" value="ECO:0007669"/>
    <property type="project" value="TreeGrafter"/>
</dbReference>
<comment type="caution">
    <text evidence="7">The sequence shown here is derived from an EMBL/GenBank/DDBJ whole genome shotgun (WGS) entry which is preliminary data.</text>
</comment>
<keyword evidence="5" id="KW-0560">Oxidoreductase</keyword>
<dbReference type="Proteomes" id="UP000230154">
    <property type="component" value="Unassembled WGS sequence"/>
</dbReference>
<keyword evidence="3" id="KW-0285">Flavoprotein</keyword>
<protein>
    <recommendedName>
        <fullName evidence="6">FAD/NAD(P)-binding domain-containing protein</fullName>
    </recommendedName>
</protein>
<accession>A0A2H0TRK6</accession>
<evidence type="ECO:0000313" key="8">
    <source>
        <dbReference type="Proteomes" id="UP000230154"/>
    </source>
</evidence>
<dbReference type="PANTHER" id="PTHR42913:SF3">
    <property type="entry name" value="64 KDA MITOCHONDRIAL NADH DEHYDROGENASE (EUROFUNG)"/>
    <property type="match status" value="1"/>
</dbReference>
<organism evidence="7 8">
    <name type="scientific">Candidatus Magasanikbacteria bacterium CG10_big_fil_rev_8_21_14_0_10_47_10</name>
    <dbReference type="NCBI Taxonomy" id="1974652"/>
    <lineage>
        <taxon>Bacteria</taxon>
        <taxon>Candidatus Magasanikiibacteriota</taxon>
    </lineage>
</organism>
<comment type="similarity">
    <text evidence="2">Belongs to the NADH dehydrogenase family.</text>
</comment>
<evidence type="ECO:0000256" key="2">
    <source>
        <dbReference type="ARBA" id="ARBA00005272"/>
    </source>
</evidence>
<evidence type="ECO:0000313" key="7">
    <source>
        <dbReference type="EMBL" id="PIR74778.1"/>
    </source>
</evidence>
<feature type="domain" description="FAD/NAD(P)-binding" evidence="6">
    <location>
        <begin position="11"/>
        <end position="336"/>
    </location>
</feature>
<evidence type="ECO:0000259" key="6">
    <source>
        <dbReference type="Pfam" id="PF07992"/>
    </source>
</evidence>
<dbReference type="EMBL" id="PFCB01000006">
    <property type="protein sequence ID" value="PIR74778.1"/>
    <property type="molecule type" value="Genomic_DNA"/>
</dbReference>
<dbReference type="Pfam" id="PF07992">
    <property type="entry name" value="Pyr_redox_2"/>
    <property type="match status" value="1"/>
</dbReference>
<evidence type="ECO:0000256" key="3">
    <source>
        <dbReference type="ARBA" id="ARBA00022630"/>
    </source>
</evidence>
<dbReference type="AlphaFoldDB" id="A0A2H0TRK6"/>
<dbReference type="InterPro" id="IPR023753">
    <property type="entry name" value="FAD/NAD-binding_dom"/>
</dbReference>
<dbReference type="PRINTS" id="PR00368">
    <property type="entry name" value="FADPNR"/>
</dbReference>
<reference evidence="8" key="1">
    <citation type="submission" date="2017-09" db="EMBL/GenBank/DDBJ databases">
        <title>Depth-based differentiation of microbial function through sediment-hosted aquifers and enrichment of novel symbionts in the deep terrestrial subsurface.</title>
        <authorList>
            <person name="Probst A.J."/>
            <person name="Ladd B."/>
            <person name="Jarett J.K."/>
            <person name="Geller-Mcgrath D.E."/>
            <person name="Sieber C.M.K."/>
            <person name="Emerson J.B."/>
            <person name="Anantharaman K."/>
            <person name="Thomas B.C."/>
            <person name="Malmstrom R."/>
            <person name="Stieglmeier M."/>
            <person name="Klingl A."/>
            <person name="Woyke T."/>
            <person name="Ryan C.M."/>
            <person name="Banfield J.F."/>
        </authorList>
    </citation>
    <scope>NUCLEOTIDE SEQUENCE [LARGE SCALE GENOMIC DNA]</scope>
</reference>
<evidence type="ECO:0000256" key="5">
    <source>
        <dbReference type="ARBA" id="ARBA00023002"/>
    </source>
</evidence>
<evidence type="ECO:0000256" key="4">
    <source>
        <dbReference type="ARBA" id="ARBA00022827"/>
    </source>
</evidence>
<dbReference type="SUPFAM" id="SSF51905">
    <property type="entry name" value="FAD/NAD(P)-binding domain"/>
    <property type="match status" value="2"/>
</dbReference>
<keyword evidence="4" id="KW-0274">FAD</keyword>
<evidence type="ECO:0000256" key="1">
    <source>
        <dbReference type="ARBA" id="ARBA00001974"/>
    </source>
</evidence>
<dbReference type="InterPro" id="IPR036188">
    <property type="entry name" value="FAD/NAD-bd_sf"/>
</dbReference>
<name>A0A2H0TRK6_9BACT</name>
<dbReference type="PRINTS" id="PR00411">
    <property type="entry name" value="PNDRDTASEI"/>
</dbReference>
<dbReference type="PANTHER" id="PTHR42913">
    <property type="entry name" value="APOPTOSIS-INDUCING FACTOR 1"/>
    <property type="match status" value="1"/>
</dbReference>
<dbReference type="Gene3D" id="3.50.50.100">
    <property type="match status" value="1"/>
</dbReference>
<dbReference type="InterPro" id="IPR051169">
    <property type="entry name" value="NADH-Q_oxidoreductase"/>
</dbReference>
<gene>
    <name evidence="7" type="ORF">COU35_00685</name>
</gene>